<protein>
    <recommendedName>
        <fullName evidence="3">SP-0191-like C-terminal domain-containing protein</fullName>
    </recommendedName>
</protein>
<evidence type="ECO:0000256" key="1">
    <source>
        <dbReference type="SAM" id="MobiDB-lite"/>
    </source>
</evidence>
<sequence length="190" mass="20888">MKKALICLLAALLFLSACSQRSDSSRNAGQSDLSETSQSQAAKAETVTKSYRTEQEFEGGKESRILTVTYSGQQYEKVVLRVNRTIPANIKESLGDQDISTVKEELLKVAERLLGLDQIAAIKGIELHTDLTADEILFVLTVHPKELDFEAVKQLPTYGPIFEQIQTLSPEELLSTFKGADGSEVPNPSE</sequence>
<evidence type="ECO:0000256" key="2">
    <source>
        <dbReference type="SAM" id="SignalP"/>
    </source>
</evidence>
<dbReference type="EMBL" id="QFAY01000008">
    <property type="protein sequence ID" value="MBP2620757.1"/>
    <property type="molecule type" value="Genomic_DNA"/>
</dbReference>
<keyword evidence="5" id="KW-1185">Reference proteome</keyword>
<dbReference type="Proteomes" id="UP001519349">
    <property type="component" value="Unassembled WGS sequence"/>
</dbReference>
<dbReference type="RefSeq" id="WP_209551118.1">
    <property type="nucleotide sequence ID" value="NZ_QFAY01000008.1"/>
</dbReference>
<feature type="signal peptide" evidence="2">
    <location>
        <begin position="1"/>
        <end position="19"/>
    </location>
</feature>
<feature type="compositionally biased region" description="Polar residues" evidence="1">
    <location>
        <begin position="25"/>
        <end position="41"/>
    </location>
</feature>
<reference evidence="4 5" key="1">
    <citation type="submission" date="2018-05" db="EMBL/GenBank/DDBJ databases">
        <title>Draft genome sequence of Streptococcus panodentis CCUG 70867T.</title>
        <authorList>
            <person name="Salva-Serra F."/>
            <person name="Mendez V."/>
            <person name="Jaen-Luchoro D."/>
            <person name="Gonzales-Siles L."/>
            <person name="Karlsson R."/>
            <person name="Engstrom-Jakobsson H."/>
            <person name="Busquets A."/>
            <person name="Gomila M."/>
            <person name="Pineiro-Iglesias B."/>
            <person name="Bennasar-Figueras A."/>
            <person name="Seeger M."/>
            <person name="Moore E."/>
        </authorList>
    </citation>
    <scope>NUCLEOTIDE SEQUENCE [LARGE SCALE GENOMIC DNA]</scope>
    <source>
        <strain evidence="4 5">CCUG 70867</strain>
    </source>
</reference>
<name>A0ABS5AW10_9STRE</name>
<keyword evidence="2" id="KW-0732">Signal</keyword>
<feature type="chain" id="PRO_5045795942" description="SP-0191-like C-terminal domain-containing protein" evidence="2">
    <location>
        <begin position="20"/>
        <end position="190"/>
    </location>
</feature>
<dbReference type="InterPro" id="IPR048787">
    <property type="entry name" value="SP_0191-like_C"/>
</dbReference>
<evidence type="ECO:0000313" key="4">
    <source>
        <dbReference type="EMBL" id="MBP2620757.1"/>
    </source>
</evidence>
<evidence type="ECO:0000259" key="3">
    <source>
        <dbReference type="Pfam" id="PF21642"/>
    </source>
</evidence>
<gene>
    <name evidence="4" type="ORF">DHL47_05280</name>
</gene>
<proteinExistence type="predicted"/>
<evidence type="ECO:0000313" key="5">
    <source>
        <dbReference type="Proteomes" id="UP001519349"/>
    </source>
</evidence>
<organism evidence="4 5">
    <name type="scientific">Streptococcus panodentis</name>
    <dbReference type="NCBI Taxonomy" id="1581472"/>
    <lineage>
        <taxon>Bacteria</taxon>
        <taxon>Bacillati</taxon>
        <taxon>Bacillota</taxon>
        <taxon>Bacilli</taxon>
        <taxon>Lactobacillales</taxon>
        <taxon>Streptococcaceae</taxon>
        <taxon>Streptococcus</taxon>
    </lineage>
</organism>
<dbReference type="PROSITE" id="PS51257">
    <property type="entry name" value="PROKAR_LIPOPROTEIN"/>
    <property type="match status" value="1"/>
</dbReference>
<comment type="caution">
    <text evidence="4">The sequence shown here is derived from an EMBL/GenBank/DDBJ whole genome shotgun (WGS) entry which is preliminary data.</text>
</comment>
<feature type="region of interest" description="Disordered" evidence="1">
    <location>
        <begin position="25"/>
        <end position="55"/>
    </location>
</feature>
<accession>A0ABS5AW10</accession>
<dbReference type="Pfam" id="PF21642">
    <property type="entry name" value="SP_0191-like"/>
    <property type="match status" value="1"/>
</dbReference>
<feature type="domain" description="SP-0191-like C-terminal" evidence="3">
    <location>
        <begin position="66"/>
        <end position="172"/>
    </location>
</feature>